<name>A0A517N0C0_9BACT</name>
<accession>A0A517N0C0</accession>
<dbReference type="Proteomes" id="UP000319852">
    <property type="component" value="Chromosome"/>
</dbReference>
<dbReference type="RefSeq" id="WP_145062163.1">
    <property type="nucleotide sequence ID" value="NZ_CP036263.1"/>
</dbReference>
<feature type="chain" id="PRO_5021860730" description="PEP-CTERM protein-sorting domain-containing protein" evidence="1">
    <location>
        <begin position="34"/>
        <end position="1098"/>
    </location>
</feature>
<keyword evidence="1" id="KW-0732">Signal</keyword>
<keyword evidence="3" id="KW-1185">Reference proteome</keyword>
<dbReference type="AlphaFoldDB" id="A0A517N0C0"/>
<evidence type="ECO:0000313" key="3">
    <source>
        <dbReference type="Proteomes" id="UP000319852"/>
    </source>
</evidence>
<dbReference type="EMBL" id="CP036263">
    <property type="protein sequence ID" value="QDT00577.1"/>
    <property type="molecule type" value="Genomic_DNA"/>
</dbReference>
<organism evidence="2 3">
    <name type="scientific">Adhaeretor mobilis</name>
    <dbReference type="NCBI Taxonomy" id="1930276"/>
    <lineage>
        <taxon>Bacteria</taxon>
        <taxon>Pseudomonadati</taxon>
        <taxon>Planctomycetota</taxon>
        <taxon>Planctomycetia</taxon>
        <taxon>Pirellulales</taxon>
        <taxon>Lacipirellulaceae</taxon>
        <taxon>Adhaeretor</taxon>
    </lineage>
</organism>
<evidence type="ECO:0000313" key="2">
    <source>
        <dbReference type="EMBL" id="QDT00577.1"/>
    </source>
</evidence>
<feature type="signal peptide" evidence="1">
    <location>
        <begin position="1"/>
        <end position="33"/>
    </location>
</feature>
<dbReference type="PROSITE" id="PS51257">
    <property type="entry name" value="PROKAR_LIPOPROTEIN"/>
    <property type="match status" value="1"/>
</dbReference>
<dbReference type="KEGG" id="amob:HG15A2_39150"/>
<dbReference type="OrthoDB" id="234933at2"/>
<gene>
    <name evidence="2" type="ORF">HG15A2_39150</name>
</gene>
<evidence type="ECO:0008006" key="4">
    <source>
        <dbReference type="Google" id="ProtNLM"/>
    </source>
</evidence>
<protein>
    <recommendedName>
        <fullName evidence="4">PEP-CTERM protein-sorting domain-containing protein</fullName>
    </recommendedName>
</protein>
<proteinExistence type="predicted"/>
<evidence type="ECO:0000256" key="1">
    <source>
        <dbReference type="SAM" id="SignalP"/>
    </source>
</evidence>
<reference evidence="2 3" key="1">
    <citation type="submission" date="2019-02" db="EMBL/GenBank/DDBJ databases">
        <title>Deep-cultivation of Planctomycetes and their phenomic and genomic characterization uncovers novel biology.</title>
        <authorList>
            <person name="Wiegand S."/>
            <person name="Jogler M."/>
            <person name="Boedeker C."/>
            <person name="Pinto D."/>
            <person name="Vollmers J."/>
            <person name="Rivas-Marin E."/>
            <person name="Kohn T."/>
            <person name="Peeters S.H."/>
            <person name="Heuer A."/>
            <person name="Rast P."/>
            <person name="Oberbeckmann S."/>
            <person name="Bunk B."/>
            <person name="Jeske O."/>
            <person name="Meyerdierks A."/>
            <person name="Storesund J.E."/>
            <person name="Kallscheuer N."/>
            <person name="Luecker S."/>
            <person name="Lage O.M."/>
            <person name="Pohl T."/>
            <person name="Merkel B.J."/>
            <person name="Hornburger P."/>
            <person name="Mueller R.-W."/>
            <person name="Bruemmer F."/>
            <person name="Labrenz M."/>
            <person name="Spormann A.M."/>
            <person name="Op den Camp H."/>
            <person name="Overmann J."/>
            <person name="Amann R."/>
            <person name="Jetten M.S.M."/>
            <person name="Mascher T."/>
            <person name="Medema M.H."/>
            <person name="Devos D.P."/>
            <person name="Kaster A.-K."/>
            <person name="Ovreas L."/>
            <person name="Rohde M."/>
            <person name="Galperin M.Y."/>
            <person name="Jogler C."/>
        </authorList>
    </citation>
    <scope>NUCLEOTIDE SEQUENCE [LARGE SCALE GENOMIC DNA]</scope>
    <source>
        <strain evidence="2 3">HG15A2</strain>
    </source>
</reference>
<sequence length="1098" mass="111344" precursor="true">MKSLAWSAGIRVSVALSLAVCLVLSCLLGNAQSAELTAVYEGDELGDPSSYKAAGNWDINQAPLNNVTDQFNVEIPTGHGVLFDVDPASQINDFTLASGSTLTVPGGHSLTVLDDALIGGGITADSTTALFQATGAGAAFAPEGAQLFATNGGTVRVAATMFTNTALSGNATQFSSSGAGSLLDLTSLLSYADSRNSNGTRSISASNNGVIDLSNLGTIAKTGSGVIGIQVASGGNVNLDGLTTVTGATRIDVDNPTYALPSLTTASGLTVDLANGSSFTANDALDYTEGAVTFEGDDAGTFTATSLTNFTNSTASMTAGQDLNVAAGGLTTINGSRFLLRGGKQYGATQITATTFNNEYFTGNTTQFSADGTGTLLDLSSLQSYADSRNSNGTRSISASNNGVIDLSNVGTITKTASGVIGIQVASGGNVNLDGLTTVTGATRIDVDNPTYALPSLTTASGLTVDLANGSSFTANDALDYTEGAVTFEGDDAGTFTATSLTNFTNSTASMTAGQDLNVAAGGLTTINGSRFLLRGGKQYGATQITATTFNNEYFTGNTTQFSADGTGTLLDLSSLQSYADSRNSNGTRSISASNNGVIDLSNVGTITKTASGVIGIQVASGGNVNLDGLTTVTGATRIDVDNPTYALPSLTTASGLTVDLANGSSFTANDALDYTEGAVTFEGDDAGTFTATSLTNFTNSTASMTAGQNLNVAAGGLTTINGSRFLLRGGKQYGATQITATTFNNEYFTGNTTQFSADGTGTLLDLSSLQSYADSRNSNGTRSIIASNNGVIDLSNVGTITKTASGGIGIQVESGGRIDLANLNTAGVVSISADGPQSTLAVSGNINLSPQSSLTLTDGAKLEVGKDLLYATTNEAQVNLDAGIVEVISVQATFLEAGGDDLGVGGTATNNFGIGRLIVGETGTPTMTFLTDLIDNGNRTSGKEALYLPGFGGPDGLELIDGSMLVLGDINAYALVNGVMTHLNSLFSVGSNVAAFSGGTIARTFPADFDFDADVDGDDLATWNSNYGTQTGADFSDGDADKDTDVDGFDFILWQRFHTGSTPSTAANVTVPEPSTLVLALGLLTLGLASRKKCSPL</sequence>